<dbReference type="Proteomes" id="UP000051952">
    <property type="component" value="Unassembled WGS sequence"/>
</dbReference>
<evidence type="ECO:0000256" key="2">
    <source>
        <dbReference type="ARBA" id="ARBA00007715"/>
    </source>
</evidence>
<gene>
    <name evidence="9" type="ORF">BSAL_90235</name>
</gene>
<dbReference type="OrthoDB" id="369569at2759"/>
<evidence type="ECO:0000256" key="3">
    <source>
        <dbReference type="ARBA" id="ARBA00020820"/>
    </source>
</evidence>
<evidence type="ECO:0000256" key="1">
    <source>
        <dbReference type="ARBA" id="ARBA00004477"/>
    </source>
</evidence>
<protein>
    <recommendedName>
        <fullName evidence="3">ER membrane protein complex subunit 4</fullName>
    </recommendedName>
</protein>
<dbReference type="InterPro" id="IPR009445">
    <property type="entry name" value="TMEM85/Emc4"/>
</dbReference>
<evidence type="ECO:0000256" key="4">
    <source>
        <dbReference type="ARBA" id="ARBA00022692"/>
    </source>
</evidence>
<dbReference type="Pfam" id="PF06417">
    <property type="entry name" value="EMC4"/>
    <property type="match status" value="1"/>
</dbReference>
<dbReference type="VEuPathDB" id="TriTrypDB:BSAL_90235"/>
<evidence type="ECO:0000256" key="5">
    <source>
        <dbReference type="ARBA" id="ARBA00022824"/>
    </source>
</evidence>
<keyword evidence="4 8" id="KW-0812">Transmembrane</keyword>
<dbReference type="PANTHER" id="PTHR19315">
    <property type="entry name" value="ER MEMBRANE PROTEIN COMPLEX SUBUNIT 4"/>
    <property type="match status" value="1"/>
</dbReference>
<dbReference type="OMA" id="FMMWMVG"/>
<keyword evidence="10" id="KW-1185">Reference proteome</keyword>
<sequence>MQAQDQLSDKELKRQRIQRRLTAMQIDPVKSLPMTLFMLWMVGNDISLFSIMFVGMAVTNPITTFLGTPKMFEQFDESVREDPSLRSSVFTAKLIYAASCVVALIVGLVKISWMGLLPVSVSDWMDHRPPTITEFSQGSSF</sequence>
<accession>A0A0S4J2Y6</accession>
<proteinExistence type="inferred from homology"/>
<evidence type="ECO:0000313" key="9">
    <source>
        <dbReference type="EMBL" id="CUG85614.1"/>
    </source>
</evidence>
<comment type="subcellular location">
    <subcellularLocation>
        <location evidence="1">Endoplasmic reticulum membrane</location>
        <topology evidence="1">Multi-pass membrane protein</topology>
    </subcellularLocation>
</comment>
<reference evidence="10" key="1">
    <citation type="submission" date="2015-09" db="EMBL/GenBank/DDBJ databases">
        <authorList>
            <consortium name="Pathogen Informatics"/>
        </authorList>
    </citation>
    <scope>NUCLEOTIDE SEQUENCE [LARGE SCALE GENOMIC DNA]</scope>
    <source>
        <strain evidence="10">Lake Konstanz</strain>
    </source>
</reference>
<feature type="transmembrane region" description="Helical" evidence="8">
    <location>
        <begin position="46"/>
        <end position="66"/>
    </location>
</feature>
<dbReference type="EMBL" id="CYKH01001177">
    <property type="protein sequence ID" value="CUG85614.1"/>
    <property type="molecule type" value="Genomic_DNA"/>
</dbReference>
<evidence type="ECO:0000313" key="10">
    <source>
        <dbReference type="Proteomes" id="UP000051952"/>
    </source>
</evidence>
<dbReference type="AlphaFoldDB" id="A0A0S4J2Y6"/>
<organism evidence="9 10">
    <name type="scientific">Bodo saltans</name>
    <name type="common">Flagellated protozoan</name>
    <dbReference type="NCBI Taxonomy" id="75058"/>
    <lineage>
        <taxon>Eukaryota</taxon>
        <taxon>Discoba</taxon>
        <taxon>Euglenozoa</taxon>
        <taxon>Kinetoplastea</taxon>
        <taxon>Metakinetoplastina</taxon>
        <taxon>Eubodonida</taxon>
        <taxon>Bodonidae</taxon>
        <taxon>Bodo</taxon>
    </lineage>
</organism>
<evidence type="ECO:0000256" key="8">
    <source>
        <dbReference type="SAM" id="Phobius"/>
    </source>
</evidence>
<dbReference type="GO" id="GO:0005789">
    <property type="term" value="C:endoplasmic reticulum membrane"/>
    <property type="evidence" value="ECO:0007669"/>
    <property type="project" value="UniProtKB-SubCell"/>
</dbReference>
<feature type="transmembrane region" description="Helical" evidence="8">
    <location>
        <begin position="94"/>
        <end position="116"/>
    </location>
</feature>
<name>A0A0S4J2Y6_BODSA</name>
<keyword evidence="7 8" id="KW-0472">Membrane</keyword>
<evidence type="ECO:0000256" key="7">
    <source>
        <dbReference type="ARBA" id="ARBA00023136"/>
    </source>
</evidence>
<comment type="similarity">
    <text evidence="2">Belongs to the EMC4 family.</text>
</comment>
<keyword evidence="6 8" id="KW-1133">Transmembrane helix</keyword>
<evidence type="ECO:0000256" key="6">
    <source>
        <dbReference type="ARBA" id="ARBA00022989"/>
    </source>
</evidence>
<keyword evidence="5" id="KW-0256">Endoplasmic reticulum</keyword>